<feature type="chain" id="PRO_5014362567" description="Alpha-1,4-N-acetylglucosaminyltransferase" evidence="1">
    <location>
        <begin position="19"/>
        <end position="315"/>
    </location>
</feature>
<dbReference type="InterPro" id="IPR007577">
    <property type="entry name" value="GlycoTrfase_DXD_sugar-bd_CS"/>
</dbReference>
<accession>A0A2J7RQW3</accession>
<dbReference type="AlphaFoldDB" id="A0A2J7RQW3"/>
<dbReference type="InParanoid" id="A0A2J7RQW3"/>
<dbReference type="PANTHER" id="PTHR46830">
    <property type="entry name" value="TRANSFERASE, PUTATIVE-RELATED"/>
    <property type="match status" value="1"/>
</dbReference>
<comment type="caution">
    <text evidence="2">The sequence shown here is derived from an EMBL/GenBank/DDBJ whole genome shotgun (WGS) entry which is preliminary data.</text>
</comment>
<keyword evidence="3" id="KW-1185">Reference proteome</keyword>
<keyword evidence="1" id="KW-0732">Signal</keyword>
<reference evidence="2 3" key="1">
    <citation type="submission" date="2017-12" db="EMBL/GenBank/DDBJ databases">
        <title>Hemimetabolous genomes reveal molecular basis of termite eusociality.</title>
        <authorList>
            <person name="Harrison M.C."/>
            <person name="Jongepier E."/>
            <person name="Robertson H.M."/>
            <person name="Arning N."/>
            <person name="Bitard-Feildel T."/>
            <person name="Chao H."/>
            <person name="Childers C.P."/>
            <person name="Dinh H."/>
            <person name="Doddapaneni H."/>
            <person name="Dugan S."/>
            <person name="Gowin J."/>
            <person name="Greiner C."/>
            <person name="Han Y."/>
            <person name="Hu H."/>
            <person name="Hughes D.S.T."/>
            <person name="Huylmans A.-K."/>
            <person name="Kemena C."/>
            <person name="Kremer L.P.M."/>
            <person name="Lee S.L."/>
            <person name="Lopez-Ezquerra A."/>
            <person name="Mallet L."/>
            <person name="Monroy-Kuhn J.M."/>
            <person name="Moser A."/>
            <person name="Murali S.C."/>
            <person name="Muzny D.M."/>
            <person name="Otani S."/>
            <person name="Piulachs M.-D."/>
            <person name="Poelchau M."/>
            <person name="Qu J."/>
            <person name="Schaub F."/>
            <person name="Wada-Katsumata A."/>
            <person name="Worley K.C."/>
            <person name="Xie Q."/>
            <person name="Ylla G."/>
            <person name="Poulsen M."/>
            <person name="Gibbs R.A."/>
            <person name="Schal C."/>
            <person name="Richards S."/>
            <person name="Belles X."/>
            <person name="Korb J."/>
            <person name="Bornberg-Bauer E."/>
        </authorList>
    </citation>
    <scope>NUCLEOTIDE SEQUENCE [LARGE SCALE GENOMIC DNA]</scope>
    <source>
        <tissue evidence="2">Whole body</tissue>
    </source>
</reference>
<sequence length="315" mass="37430">MIIIILVVLTLTRRYISKQQTRFRPYDPNLFNKIKGNIFEGFDNETGTSNGSSIVPNHIHFLFLNASYIPYVHAVCVLAAFRNHRPEKIFFHTNVVQFTGRHWDKIKRTLGPVLKVTNVTLPTEIFGQKFSKNYHLWHAGDVTRIRILMQYGGIFLDNDSYVVRNLDVFRKYEMTIGITDGDYLGTQVLIAHKDARFLKLWLECYRDYNPDSWYYNAGEKPMAEVLIYRPELAHTVHTLLGVHTLSERLYIWDKWDNWRKYYSVHLIVRHRNYMDTLWNNFWWPDLDETNICDYPKPFGAMAREIYSDFCPKKEV</sequence>
<gene>
    <name evidence="2" type="ORF">B7P43_G14879</name>
</gene>
<organism evidence="2 3">
    <name type="scientific">Cryptotermes secundus</name>
    <dbReference type="NCBI Taxonomy" id="105785"/>
    <lineage>
        <taxon>Eukaryota</taxon>
        <taxon>Metazoa</taxon>
        <taxon>Ecdysozoa</taxon>
        <taxon>Arthropoda</taxon>
        <taxon>Hexapoda</taxon>
        <taxon>Insecta</taxon>
        <taxon>Pterygota</taxon>
        <taxon>Neoptera</taxon>
        <taxon>Polyneoptera</taxon>
        <taxon>Dictyoptera</taxon>
        <taxon>Blattodea</taxon>
        <taxon>Blattoidea</taxon>
        <taxon>Termitoidae</taxon>
        <taxon>Kalotermitidae</taxon>
        <taxon>Cryptotermitinae</taxon>
        <taxon>Cryptotermes</taxon>
    </lineage>
</organism>
<dbReference type="Proteomes" id="UP000235965">
    <property type="component" value="Unassembled WGS sequence"/>
</dbReference>
<evidence type="ECO:0000313" key="3">
    <source>
        <dbReference type="Proteomes" id="UP000235965"/>
    </source>
</evidence>
<dbReference type="SUPFAM" id="SSF53448">
    <property type="entry name" value="Nucleotide-diphospho-sugar transferases"/>
    <property type="match status" value="1"/>
</dbReference>
<proteinExistence type="predicted"/>
<dbReference type="PANTHER" id="PTHR46830:SF1">
    <property type="entry name" value="ALPHA-1,4-N-ACETYLGLUCOSAMINYLTRANSFERASE"/>
    <property type="match status" value="1"/>
</dbReference>
<feature type="signal peptide" evidence="1">
    <location>
        <begin position="1"/>
        <end position="18"/>
    </location>
</feature>
<dbReference type="InterPro" id="IPR029044">
    <property type="entry name" value="Nucleotide-diphossugar_trans"/>
</dbReference>
<dbReference type="OrthoDB" id="409543at2759"/>
<dbReference type="Pfam" id="PF04488">
    <property type="entry name" value="Gly_transf_sug"/>
    <property type="match status" value="1"/>
</dbReference>
<evidence type="ECO:0000313" key="2">
    <source>
        <dbReference type="EMBL" id="PNF43222.1"/>
    </source>
</evidence>
<protein>
    <recommendedName>
        <fullName evidence="4">Alpha-1,4-N-acetylglucosaminyltransferase</fullName>
    </recommendedName>
</protein>
<evidence type="ECO:0008006" key="4">
    <source>
        <dbReference type="Google" id="ProtNLM"/>
    </source>
</evidence>
<dbReference type="Gene3D" id="3.90.550.20">
    <property type="match status" value="1"/>
</dbReference>
<dbReference type="EMBL" id="NEVH01000613">
    <property type="protein sequence ID" value="PNF43222.1"/>
    <property type="molecule type" value="Genomic_DNA"/>
</dbReference>
<name>A0A2J7RQW3_9NEOP</name>
<dbReference type="STRING" id="105785.A0A2J7RQW3"/>
<evidence type="ECO:0000256" key="1">
    <source>
        <dbReference type="SAM" id="SignalP"/>
    </source>
</evidence>